<comment type="caution">
    <text evidence="1">The sequence shown here is derived from an EMBL/GenBank/DDBJ whole genome shotgun (WGS) entry which is preliminary data.</text>
</comment>
<dbReference type="Proteomes" id="UP001159363">
    <property type="component" value="Chromosome 4"/>
</dbReference>
<gene>
    <name evidence="1" type="ORF">PR048_015030</name>
</gene>
<accession>A0ABQ9HFY0</accession>
<name>A0ABQ9HFY0_9NEOP</name>
<reference evidence="1 2" key="1">
    <citation type="submission" date="2023-02" db="EMBL/GenBank/DDBJ databases">
        <title>LHISI_Scaffold_Assembly.</title>
        <authorList>
            <person name="Stuart O.P."/>
            <person name="Cleave R."/>
            <person name="Magrath M.J.L."/>
            <person name="Mikheyev A.S."/>
        </authorList>
    </citation>
    <scope>NUCLEOTIDE SEQUENCE [LARGE SCALE GENOMIC DNA]</scope>
    <source>
        <strain evidence="1">Daus_M_001</strain>
        <tissue evidence="1">Leg muscle</tissue>
    </source>
</reference>
<organism evidence="1 2">
    <name type="scientific">Dryococelus australis</name>
    <dbReference type="NCBI Taxonomy" id="614101"/>
    <lineage>
        <taxon>Eukaryota</taxon>
        <taxon>Metazoa</taxon>
        <taxon>Ecdysozoa</taxon>
        <taxon>Arthropoda</taxon>
        <taxon>Hexapoda</taxon>
        <taxon>Insecta</taxon>
        <taxon>Pterygota</taxon>
        <taxon>Neoptera</taxon>
        <taxon>Polyneoptera</taxon>
        <taxon>Phasmatodea</taxon>
        <taxon>Verophasmatodea</taxon>
        <taxon>Anareolatae</taxon>
        <taxon>Phasmatidae</taxon>
        <taxon>Eurycanthinae</taxon>
        <taxon>Dryococelus</taxon>
    </lineage>
</organism>
<dbReference type="EMBL" id="JARBHB010000005">
    <property type="protein sequence ID" value="KAJ8883190.1"/>
    <property type="molecule type" value="Genomic_DNA"/>
</dbReference>
<evidence type="ECO:0000313" key="1">
    <source>
        <dbReference type="EMBL" id="KAJ8883190.1"/>
    </source>
</evidence>
<keyword evidence="2" id="KW-1185">Reference proteome</keyword>
<sequence>MRGCSFFSCRSAEQQVTRKASTICFTCSTICSTVVELIYAVIAPHLAPPFMLQPLHLLTPTPLHIILHSKLYQSYLHLSSDTLSPLSSTYTSPLGIILSSDMVDTLPTPPAHTPSQRDRIYSVSNLTYRQHCYSHRRHISYRVDHQDKMGQSIIVSLFVMAVWWSTLHIYSASRPGDDNPQVLVINDFSDVGMMRRLNARAGEKGYPGENMPTSGIVRHHFRLQKSGTDPTKNRTWFDLVGRRGALDATPNLALEMRWCVEIPSMWVHPSTLWLGARCSKYELGV</sequence>
<protein>
    <submittedName>
        <fullName evidence="1">Uncharacterized protein</fullName>
    </submittedName>
</protein>
<proteinExistence type="predicted"/>
<evidence type="ECO:0000313" key="2">
    <source>
        <dbReference type="Proteomes" id="UP001159363"/>
    </source>
</evidence>